<name>A0A160TRN6_9ZZZZ</name>
<keyword evidence="1" id="KW-0285">Flavoprotein</keyword>
<dbReference type="InterPro" id="IPR036188">
    <property type="entry name" value="FAD/NAD-bd_sf"/>
</dbReference>
<dbReference type="PANTHER" id="PTHR46972:SF1">
    <property type="entry name" value="FAD DEPENDENT OXIDOREDUCTASE DOMAIN-CONTAINING PROTEIN"/>
    <property type="match status" value="1"/>
</dbReference>
<feature type="domain" description="FAD-binding" evidence="5">
    <location>
        <begin position="14"/>
        <end position="328"/>
    </location>
</feature>
<dbReference type="GO" id="GO:0071949">
    <property type="term" value="F:FAD binding"/>
    <property type="evidence" value="ECO:0007669"/>
    <property type="project" value="InterPro"/>
</dbReference>
<dbReference type="EMBL" id="CZQE01000396">
    <property type="protein sequence ID" value="CUS46794.1"/>
    <property type="molecule type" value="Genomic_DNA"/>
</dbReference>
<keyword evidence="2" id="KW-0274">FAD</keyword>
<dbReference type="InterPro" id="IPR002938">
    <property type="entry name" value="FAD-bd"/>
</dbReference>
<dbReference type="GO" id="GO:0004497">
    <property type="term" value="F:monooxygenase activity"/>
    <property type="evidence" value="ECO:0007669"/>
    <property type="project" value="UniProtKB-KW"/>
</dbReference>
<sequence>MYMKESDVTTNPRIAIIGGGPGGLMLARLLHVRGVAATVFERDAHADERPQGGSLDLHADTGQRAMLAAGLEREFSAEARPEDQGDRLYDADGALLFDRDGAGDDRPEIDRTALRRILLESLPSGTVRWASGVEAIRPCADGRYEVDMGDLVETFDVVVGADGAWSRVRSLLSTARPAYEGVTLVELGFDTHRHPDVDSLVGSGKMFAIGDNHILVGQRNGHGHIRGYAGLRMSETAAQALGRLPAEGIRAEVLRAFSGWAPSLLGLIERGDILAVRPLHALPIGHRWATRPGLTILGDAAHLMSPFGGEGVNLALADAVDLADALLSGEGWPAVERCEAAIAERAIPAAEGAAEGLQATVSTGGVASVLDHYQSRVGDLADWEANR</sequence>
<dbReference type="Pfam" id="PF01494">
    <property type="entry name" value="FAD_binding_3"/>
    <property type="match status" value="1"/>
</dbReference>
<evidence type="ECO:0000313" key="6">
    <source>
        <dbReference type="EMBL" id="CUS46794.1"/>
    </source>
</evidence>
<protein>
    <submittedName>
        <fullName evidence="6">Monooxygenase</fullName>
    </submittedName>
</protein>
<evidence type="ECO:0000256" key="2">
    <source>
        <dbReference type="ARBA" id="ARBA00022827"/>
    </source>
</evidence>
<evidence type="ECO:0000256" key="3">
    <source>
        <dbReference type="ARBA" id="ARBA00023002"/>
    </source>
</evidence>
<proteinExistence type="predicted"/>
<dbReference type="Gene3D" id="3.50.50.60">
    <property type="entry name" value="FAD/NAD(P)-binding domain"/>
    <property type="match status" value="1"/>
</dbReference>
<dbReference type="AlphaFoldDB" id="A0A160TRN6"/>
<keyword evidence="3" id="KW-0560">Oxidoreductase</keyword>
<evidence type="ECO:0000256" key="1">
    <source>
        <dbReference type="ARBA" id="ARBA00022630"/>
    </source>
</evidence>
<organism evidence="6">
    <name type="scientific">hydrothermal vent metagenome</name>
    <dbReference type="NCBI Taxonomy" id="652676"/>
    <lineage>
        <taxon>unclassified sequences</taxon>
        <taxon>metagenomes</taxon>
        <taxon>ecological metagenomes</taxon>
    </lineage>
</organism>
<reference evidence="6" key="1">
    <citation type="submission" date="2015-10" db="EMBL/GenBank/DDBJ databases">
        <authorList>
            <person name="Gilbert D.G."/>
        </authorList>
    </citation>
    <scope>NUCLEOTIDE SEQUENCE</scope>
</reference>
<evidence type="ECO:0000256" key="4">
    <source>
        <dbReference type="ARBA" id="ARBA00023033"/>
    </source>
</evidence>
<accession>A0A160TRN6</accession>
<dbReference type="PANTHER" id="PTHR46972">
    <property type="entry name" value="MONOOXYGENASE ASQM-RELATED"/>
    <property type="match status" value="1"/>
</dbReference>
<evidence type="ECO:0000259" key="5">
    <source>
        <dbReference type="Pfam" id="PF01494"/>
    </source>
</evidence>
<dbReference type="SUPFAM" id="SSF51905">
    <property type="entry name" value="FAD/NAD(P)-binding domain"/>
    <property type="match status" value="1"/>
</dbReference>
<gene>
    <name evidence="6" type="ORF">MGWOODY_Smn46</name>
</gene>
<keyword evidence="4 6" id="KW-0503">Monooxygenase</keyword>
<dbReference type="PRINTS" id="PR00420">
    <property type="entry name" value="RNGMNOXGNASE"/>
</dbReference>